<evidence type="ECO:0000313" key="3">
    <source>
        <dbReference type="EMBL" id="MFD1303219.1"/>
    </source>
</evidence>
<dbReference type="NCBIfam" id="NF009151">
    <property type="entry name" value="PRK12497.1-5"/>
    <property type="match status" value="1"/>
</dbReference>
<reference evidence="4" key="1">
    <citation type="journal article" date="2019" name="Int. J. Syst. Evol. Microbiol.">
        <title>The Global Catalogue of Microorganisms (GCM) 10K type strain sequencing project: providing services to taxonomists for standard genome sequencing and annotation.</title>
        <authorList>
            <consortium name="The Broad Institute Genomics Platform"/>
            <consortium name="The Broad Institute Genome Sequencing Center for Infectious Disease"/>
            <person name="Wu L."/>
            <person name="Ma J."/>
        </authorList>
    </citation>
    <scope>NUCLEOTIDE SEQUENCE [LARGE SCALE GENOMIC DNA]</scope>
    <source>
        <strain evidence="4">CCUG 56108</strain>
    </source>
</reference>
<dbReference type="HAMAP" id="MF_00048">
    <property type="entry name" value="UPF0102"/>
    <property type="match status" value="1"/>
</dbReference>
<name>A0ABW3X3N4_9HYPH</name>
<organism evidence="3 4">
    <name type="scientific">Methylobacterium marchantiae</name>
    <dbReference type="NCBI Taxonomy" id="600331"/>
    <lineage>
        <taxon>Bacteria</taxon>
        <taxon>Pseudomonadati</taxon>
        <taxon>Pseudomonadota</taxon>
        <taxon>Alphaproteobacteria</taxon>
        <taxon>Hyphomicrobiales</taxon>
        <taxon>Methylobacteriaceae</taxon>
        <taxon>Methylobacterium</taxon>
    </lineage>
</organism>
<dbReference type="SUPFAM" id="SSF52980">
    <property type="entry name" value="Restriction endonuclease-like"/>
    <property type="match status" value="1"/>
</dbReference>
<dbReference type="Proteomes" id="UP001597176">
    <property type="component" value="Unassembled WGS sequence"/>
</dbReference>
<evidence type="ECO:0000313" key="4">
    <source>
        <dbReference type="Proteomes" id="UP001597176"/>
    </source>
</evidence>
<dbReference type="PANTHER" id="PTHR34039">
    <property type="entry name" value="UPF0102 PROTEIN YRAN"/>
    <property type="match status" value="1"/>
</dbReference>
<dbReference type="NCBIfam" id="NF011272">
    <property type="entry name" value="PRK14679.1"/>
    <property type="match status" value="1"/>
</dbReference>
<evidence type="ECO:0000256" key="1">
    <source>
        <dbReference type="ARBA" id="ARBA00006738"/>
    </source>
</evidence>
<comment type="similarity">
    <text evidence="1 2">Belongs to the UPF0102 family.</text>
</comment>
<dbReference type="Gene3D" id="3.40.1350.10">
    <property type="match status" value="1"/>
</dbReference>
<gene>
    <name evidence="3" type="ORF">ACFQ4G_16725</name>
</gene>
<dbReference type="EMBL" id="JBHTND010000025">
    <property type="protein sequence ID" value="MFD1303219.1"/>
    <property type="molecule type" value="Genomic_DNA"/>
</dbReference>
<dbReference type="RefSeq" id="WP_238209007.1">
    <property type="nucleotide sequence ID" value="NZ_JBHTND010000025.1"/>
</dbReference>
<keyword evidence="4" id="KW-1185">Reference proteome</keyword>
<proteinExistence type="inferred from homology"/>
<dbReference type="InterPro" id="IPR003509">
    <property type="entry name" value="UPF0102_YraN-like"/>
</dbReference>
<evidence type="ECO:0000256" key="2">
    <source>
        <dbReference type="HAMAP-Rule" id="MF_00048"/>
    </source>
</evidence>
<accession>A0ABW3X3N4</accession>
<comment type="caution">
    <text evidence="3">The sequence shown here is derived from an EMBL/GenBank/DDBJ whole genome shotgun (WGS) entry which is preliminary data.</text>
</comment>
<sequence length="130" mass="14640">MRTSKPVDAKGRRRATYLRGQSGETFALLAMMLKGYRPLGRRFSANGGEIDLILRRGDTIAFVEVKARASLDAARIAIDAKKQVRFSRAVRAWIARNPRHKAMTFRADAVFVAPRTWPRHLPDAFAIEGM</sequence>
<dbReference type="InterPro" id="IPR011856">
    <property type="entry name" value="tRNA_endonuc-like_dom_sf"/>
</dbReference>
<dbReference type="Pfam" id="PF02021">
    <property type="entry name" value="UPF0102"/>
    <property type="match status" value="1"/>
</dbReference>
<dbReference type="InterPro" id="IPR011335">
    <property type="entry name" value="Restrct_endonuc-II-like"/>
</dbReference>
<protein>
    <recommendedName>
        <fullName evidence="2">UPF0102 protein ACFQ4G_16725</fullName>
    </recommendedName>
</protein>
<dbReference type="PANTHER" id="PTHR34039:SF1">
    <property type="entry name" value="UPF0102 PROTEIN YRAN"/>
    <property type="match status" value="1"/>
</dbReference>